<evidence type="ECO:0000313" key="2">
    <source>
        <dbReference type="Proteomes" id="UP000252586"/>
    </source>
</evidence>
<proteinExistence type="predicted"/>
<gene>
    <name evidence="1" type="ORF">DFR74_11586</name>
</gene>
<dbReference type="RefSeq" id="WP_067509261.1">
    <property type="nucleotide sequence ID" value="NZ_CP107943.1"/>
</dbReference>
<protein>
    <recommendedName>
        <fullName evidence="3">Methyltransferase family protein</fullName>
    </recommendedName>
</protein>
<dbReference type="Proteomes" id="UP000252586">
    <property type="component" value="Unassembled WGS sequence"/>
</dbReference>
<dbReference type="STRING" id="1210090.GCA_001613185_03110"/>
<comment type="caution">
    <text evidence="1">The sequence shown here is derived from an EMBL/GenBank/DDBJ whole genome shotgun (WGS) entry which is preliminary data.</text>
</comment>
<dbReference type="EMBL" id="QNRE01000015">
    <property type="protein sequence ID" value="RBO85238.1"/>
    <property type="molecule type" value="Genomic_DNA"/>
</dbReference>
<reference evidence="1 2" key="1">
    <citation type="submission" date="2018-06" db="EMBL/GenBank/DDBJ databases">
        <title>Genomic Encyclopedia of Type Strains, Phase IV (KMG-IV): sequencing the most valuable type-strain genomes for metagenomic binning, comparative biology and taxonomic classification.</title>
        <authorList>
            <person name="Goeker M."/>
        </authorList>
    </citation>
    <scope>NUCLEOTIDE SEQUENCE [LARGE SCALE GENOMIC DNA]</scope>
    <source>
        <strain evidence="1 2">DSM 44599</strain>
    </source>
</reference>
<organism evidence="1 2">
    <name type="scientific">Nocardia puris</name>
    <dbReference type="NCBI Taxonomy" id="208602"/>
    <lineage>
        <taxon>Bacteria</taxon>
        <taxon>Bacillati</taxon>
        <taxon>Actinomycetota</taxon>
        <taxon>Actinomycetes</taxon>
        <taxon>Mycobacteriales</taxon>
        <taxon>Nocardiaceae</taxon>
        <taxon>Nocardia</taxon>
    </lineage>
</organism>
<keyword evidence="2" id="KW-1185">Reference proteome</keyword>
<sequence>MLREAGFVDVAEYQFPTPHTWTVDEFLGFLWSTSYTARIRQDPALAEGFETDLRAQLLACEPSGQLRESIAHYYILGRNPDPARSFS</sequence>
<evidence type="ECO:0000313" key="1">
    <source>
        <dbReference type="EMBL" id="RBO85238.1"/>
    </source>
</evidence>
<accession>A0A366D7H4</accession>
<evidence type="ECO:0008006" key="3">
    <source>
        <dbReference type="Google" id="ProtNLM"/>
    </source>
</evidence>
<dbReference type="AlphaFoldDB" id="A0A366D7H4"/>
<name>A0A366D7H4_9NOCA</name>